<dbReference type="STRING" id="174720.A0A0N5CEN8"/>
<proteinExistence type="predicted"/>
<dbReference type="Proteomes" id="UP000046392">
    <property type="component" value="Unplaced"/>
</dbReference>
<dbReference type="AlphaFoldDB" id="A0A0N5CEN8"/>
<organism evidence="1 2">
    <name type="scientific">Strongyloides papillosus</name>
    <name type="common">Intestinal threadworm</name>
    <dbReference type="NCBI Taxonomy" id="174720"/>
    <lineage>
        <taxon>Eukaryota</taxon>
        <taxon>Metazoa</taxon>
        <taxon>Ecdysozoa</taxon>
        <taxon>Nematoda</taxon>
        <taxon>Chromadorea</taxon>
        <taxon>Rhabditida</taxon>
        <taxon>Tylenchina</taxon>
        <taxon>Panagrolaimomorpha</taxon>
        <taxon>Strongyloidoidea</taxon>
        <taxon>Strongyloididae</taxon>
        <taxon>Strongyloides</taxon>
    </lineage>
</organism>
<dbReference type="GO" id="GO:0005739">
    <property type="term" value="C:mitochondrion"/>
    <property type="evidence" value="ECO:0007669"/>
    <property type="project" value="TreeGrafter"/>
</dbReference>
<evidence type="ECO:0000313" key="1">
    <source>
        <dbReference type="Proteomes" id="UP000046392"/>
    </source>
</evidence>
<dbReference type="PANTHER" id="PTHR43084">
    <property type="entry name" value="PERSULFIDE DIOXYGENASE ETHE1"/>
    <property type="match status" value="1"/>
</dbReference>
<sequence>MRNAVVFDPVLETVERNTKYIKELYLNIIYEINTHVHADHITETDSFKKIINPRGYTRLYDLESTFTGDTLLIQSCGRIYFQEGSADKLYDSVHNNIFTLPDHYKLYLAYYHNGVTNITVKEEMKYSP</sequence>
<dbReference type="WBParaSite" id="SPAL_0001632550.1">
    <property type="protein sequence ID" value="SPAL_0001632550.1"/>
    <property type="gene ID" value="SPAL_0001632550"/>
</dbReference>
<dbReference type="GO" id="GO:0070813">
    <property type="term" value="P:hydrogen sulfide metabolic process"/>
    <property type="evidence" value="ECO:0007669"/>
    <property type="project" value="TreeGrafter"/>
</dbReference>
<dbReference type="GO" id="GO:0006749">
    <property type="term" value="P:glutathione metabolic process"/>
    <property type="evidence" value="ECO:0007669"/>
    <property type="project" value="TreeGrafter"/>
</dbReference>
<evidence type="ECO:0000313" key="2">
    <source>
        <dbReference type="WBParaSite" id="SPAL_0001632550.1"/>
    </source>
</evidence>
<dbReference type="PANTHER" id="PTHR43084:SF1">
    <property type="entry name" value="PERSULFIDE DIOXYGENASE ETHE1, MITOCHONDRIAL"/>
    <property type="match status" value="1"/>
</dbReference>
<keyword evidence="1" id="KW-1185">Reference proteome</keyword>
<dbReference type="SUPFAM" id="SSF56281">
    <property type="entry name" value="Metallo-hydrolase/oxidoreductase"/>
    <property type="match status" value="1"/>
</dbReference>
<dbReference type="InterPro" id="IPR051682">
    <property type="entry name" value="Mito_Persulfide_Diox"/>
</dbReference>
<protein>
    <submittedName>
        <fullName evidence="2">MBL fold metallo-hydrolase</fullName>
    </submittedName>
</protein>
<dbReference type="InterPro" id="IPR036866">
    <property type="entry name" value="RibonucZ/Hydroxyglut_hydro"/>
</dbReference>
<dbReference type="Gene3D" id="3.60.15.10">
    <property type="entry name" value="Ribonuclease Z/Hydroxyacylglutathione hydrolase-like"/>
    <property type="match status" value="2"/>
</dbReference>
<name>A0A0N5CEN8_STREA</name>
<dbReference type="GO" id="GO:0050313">
    <property type="term" value="F:sulfur dioxygenase activity"/>
    <property type="evidence" value="ECO:0007669"/>
    <property type="project" value="TreeGrafter"/>
</dbReference>
<accession>A0A0N5CEN8</accession>
<reference evidence="2" key="1">
    <citation type="submission" date="2017-02" db="UniProtKB">
        <authorList>
            <consortium name="WormBaseParasite"/>
        </authorList>
    </citation>
    <scope>IDENTIFICATION</scope>
</reference>